<feature type="transmembrane region" description="Helical" evidence="2">
    <location>
        <begin position="12"/>
        <end position="32"/>
    </location>
</feature>
<organism evidence="3 4">
    <name type="scientific">Paeniglutamicibacter terrestris</name>
    <dbReference type="NCBI Taxonomy" id="2723403"/>
    <lineage>
        <taxon>Bacteria</taxon>
        <taxon>Bacillati</taxon>
        <taxon>Actinomycetota</taxon>
        <taxon>Actinomycetes</taxon>
        <taxon>Micrococcales</taxon>
        <taxon>Micrococcaceae</taxon>
        <taxon>Paeniglutamicibacter</taxon>
    </lineage>
</organism>
<reference evidence="3 4" key="1">
    <citation type="submission" date="2020-04" db="EMBL/GenBank/DDBJ databases">
        <title>Paeniglutamicibacter sp. ANT13_2, a novel actinomycete isolated from sediment in Antarctica.</title>
        <authorList>
            <person name="Sakdapetsiri C."/>
            <person name="Pinyakong O."/>
        </authorList>
    </citation>
    <scope>NUCLEOTIDE SEQUENCE [LARGE SCALE GENOMIC DNA]</scope>
    <source>
        <strain evidence="3 4">ANT13_2</strain>
    </source>
</reference>
<name>A0ABX1G6X3_9MICC</name>
<feature type="transmembrane region" description="Helical" evidence="2">
    <location>
        <begin position="39"/>
        <end position="58"/>
    </location>
</feature>
<gene>
    <name evidence="3" type="ORF">HED64_15045</name>
</gene>
<accession>A0ABX1G6X3</accession>
<evidence type="ECO:0000313" key="4">
    <source>
        <dbReference type="Proteomes" id="UP000746595"/>
    </source>
</evidence>
<evidence type="ECO:0000313" key="3">
    <source>
        <dbReference type="EMBL" id="NKG22015.1"/>
    </source>
</evidence>
<keyword evidence="1" id="KW-0175">Coiled coil</keyword>
<proteinExistence type="predicted"/>
<sequence length="198" mass="21450">MELLGSLSLDQLHSYTWVIAAGVLILFGVIWWRSIHWTVVGSLMFFAALNAGAGIYVLSTVGDSRWSAGAESSLTAPSFAGTPVVGEYLLPLDSALQDVVGGVNDFIAFKQALPIALNFLTMSGIALLVAFALAFIAVIISMIIAKNRNAELKKYRAIVDQLKADLEQVKWQISTGSMGRPTFETAEDDTEVLPKRTR</sequence>
<feature type="transmembrane region" description="Helical" evidence="2">
    <location>
        <begin position="119"/>
        <end position="145"/>
    </location>
</feature>
<protein>
    <submittedName>
        <fullName evidence="3">Uncharacterized protein</fullName>
    </submittedName>
</protein>
<dbReference type="RefSeq" id="WP_168152821.1">
    <property type="nucleotide sequence ID" value="NZ_JAAWVT010000008.1"/>
</dbReference>
<keyword evidence="2" id="KW-0472">Membrane</keyword>
<comment type="caution">
    <text evidence="3">The sequence shown here is derived from an EMBL/GenBank/DDBJ whole genome shotgun (WGS) entry which is preliminary data.</text>
</comment>
<dbReference type="EMBL" id="JAAWVT010000008">
    <property type="protein sequence ID" value="NKG22015.1"/>
    <property type="molecule type" value="Genomic_DNA"/>
</dbReference>
<feature type="coiled-coil region" evidence="1">
    <location>
        <begin position="145"/>
        <end position="172"/>
    </location>
</feature>
<keyword evidence="2" id="KW-0812">Transmembrane</keyword>
<keyword evidence="4" id="KW-1185">Reference proteome</keyword>
<evidence type="ECO:0000256" key="1">
    <source>
        <dbReference type="SAM" id="Coils"/>
    </source>
</evidence>
<evidence type="ECO:0000256" key="2">
    <source>
        <dbReference type="SAM" id="Phobius"/>
    </source>
</evidence>
<keyword evidence="2" id="KW-1133">Transmembrane helix</keyword>
<dbReference type="Proteomes" id="UP000746595">
    <property type="component" value="Unassembled WGS sequence"/>
</dbReference>